<dbReference type="Proteomes" id="UP000176547">
    <property type="component" value="Unassembled WGS sequence"/>
</dbReference>
<dbReference type="EMBL" id="MFEG01000048">
    <property type="protein sequence ID" value="OGE74633.1"/>
    <property type="molecule type" value="Genomic_DNA"/>
</dbReference>
<dbReference type="PANTHER" id="PTHR15004:SF0">
    <property type="entry name" value="GLUTAMYL-TRNA(GLN) AMIDOTRANSFERASE SUBUNIT C, MITOCHONDRIAL"/>
    <property type="match status" value="1"/>
</dbReference>
<proteinExistence type="inferred from homology"/>
<evidence type="ECO:0000256" key="1">
    <source>
        <dbReference type="HAMAP-Rule" id="MF_00122"/>
    </source>
</evidence>
<comment type="function">
    <text evidence="1">Allows the formation of correctly charged Asn-tRNA(Asn) or Gln-tRNA(Gln) through the transamidation of misacylated Asp-tRNA(Asn) or Glu-tRNA(Gln) in organisms which lack either or both of asparaginyl-tRNA or glutaminyl-tRNA synthetases. The reaction takes place in the presence of glutamine and ATP through an activated phospho-Asp-tRNA(Asn) or phospho-Glu-tRNA(Gln).</text>
</comment>
<dbReference type="PANTHER" id="PTHR15004">
    <property type="entry name" value="GLUTAMYL-TRNA(GLN) AMIDOTRANSFERASE SUBUNIT C, MITOCHONDRIAL"/>
    <property type="match status" value="1"/>
</dbReference>
<evidence type="ECO:0000313" key="2">
    <source>
        <dbReference type="EMBL" id="OGE74633.1"/>
    </source>
</evidence>
<dbReference type="GO" id="GO:0016740">
    <property type="term" value="F:transferase activity"/>
    <property type="evidence" value="ECO:0007669"/>
    <property type="project" value="UniProtKB-KW"/>
</dbReference>
<comment type="similarity">
    <text evidence="1">Belongs to the GatC family.</text>
</comment>
<keyword evidence="1" id="KW-0067">ATP-binding</keyword>
<keyword evidence="1" id="KW-0547">Nucleotide-binding</keyword>
<organism evidence="2 3">
    <name type="scientific">Candidatus Doudnabacteria bacterium RIFCSPHIGHO2_01_52_17</name>
    <dbReference type="NCBI Taxonomy" id="1817820"/>
    <lineage>
        <taxon>Bacteria</taxon>
        <taxon>Candidatus Doudnaibacteriota</taxon>
    </lineage>
</organism>
<comment type="catalytic activity">
    <reaction evidence="1">
        <text>L-glutamyl-tRNA(Gln) + L-glutamine + ATP + H2O = L-glutaminyl-tRNA(Gln) + L-glutamate + ADP + phosphate + H(+)</text>
        <dbReference type="Rhea" id="RHEA:17521"/>
        <dbReference type="Rhea" id="RHEA-COMP:9681"/>
        <dbReference type="Rhea" id="RHEA-COMP:9684"/>
        <dbReference type="ChEBI" id="CHEBI:15377"/>
        <dbReference type="ChEBI" id="CHEBI:15378"/>
        <dbReference type="ChEBI" id="CHEBI:29985"/>
        <dbReference type="ChEBI" id="CHEBI:30616"/>
        <dbReference type="ChEBI" id="CHEBI:43474"/>
        <dbReference type="ChEBI" id="CHEBI:58359"/>
        <dbReference type="ChEBI" id="CHEBI:78520"/>
        <dbReference type="ChEBI" id="CHEBI:78521"/>
        <dbReference type="ChEBI" id="CHEBI:456216"/>
    </reaction>
</comment>
<reference evidence="2 3" key="1">
    <citation type="journal article" date="2016" name="Nat. Commun.">
        <title>Thousands of microbial genomes shed light on interconnected biogeochemical processes in an aquifer system.</title>
        <authorList>
            <person name="Anantharaman K."/>
            <person name="Brown C.T."/>
            <person name="Hug L.A."/>
            <person name="Sharon I."/>
            <person name="Castelle C.J."/>
            <person name="Probst A.J."/>
            <person name="Thomas B.C."/>
            <person name="Singh A."/>
            <person name="Wilkins M.J."/>
            <person name="Karaoz U."/>
            <person name="Brodie E.L."/>
            <person name="Williams K.H."/>
            <person name="Hubbard S.S."/>
            <person name="Banfield J.F."/>
        </authorList>
    </citation>
    <scope>NUCLEOTIDE SEQUENCE [LARGE SCALE GENOMIC DNA]</scope>
</reference>
<comment type="caution">
    <text evidence="2">The sequence shown here is derived from an EMBL/GenBank/DDBJ whole genome shotgun (WGS) entry which is preliminary data.</text>
</comment>
<comment type="subunit">
    <text evidence="1">Heterotrimer of A, B and C subunits.</text>
</comment>
<keyword evidence="1" id="KW-0436">Ligase</keyword>
<comment type="catalytic activity">
    <reaction evidence="1">
        <text>L-aspartyl-tRNA(Asn) + L-glutamine + ATP + H2O = L-asparaginyl-tRNA(Asn) + L-glutamate + ADP + phosphate + 2 H(+)</text>
        <dbReference type="Rhea" id="RHEA:14513"/>
        <dbReference type="Rhea" id="RHEA-COMP:9674"/>
        <dbReference type="Rhea" id="RHEA-COMP:9677"/>
        <dbReference type="ChEBI" id="CHEBI:15377"/>
        <dbReference type="ChEBI" id="CHEBI:15378"/>
        <dbReference type="ChEBI" id="CHEBI:29985"/>
        <dbReference type="ChEBI" id="CHEBI:30616"/>
        <dbReference type="ChEBI" id="CHEBI:43474"/>
        <dbReference type="ChEBI" id="CHEBI:58359"/>
        <dbReference type="ChEBI" id="CHEBI:78515"/>
        <dbReference type="ChEBI" id="CHEBI:78516"/>
        <dbReference type="ChEBI" id="CHEBI:456216"/>
    </reaction>
</comment>
<dbReference type="GO" id="GO:0070681">
    <property type="term" value="P:glutaminyl-tRNAGln biosynthesis via transamidation"/>
    <property type="evidence" value="ECO:0007669"/>
    <property type="project" value="TreeGrafter"/>
</dbReference>
<dbReference type="InterPro" id="IPR036113">
    <property type="entry name" value="Asp/Glu-ADT_sf_sub_c"/>
</dbReference>
<keyword evidence="1" id="KW-0648">Protein biosynthesis</keyword>
<dbReference type="InterPro" id="IPR003837">
    <property type="entry name" value="GatC"/>
</dbReference>
<dbReference type="GO" id="GO:0006412">
    <property type="term" value="P:translation"/>
    <property type="evidence" value="ECO:0007669"/>
    <property type="project" value="UniProtKB-UniRule"/>
</dbReference>
<dbReference type="GO" id="GO:0006450">
    <property type="term" value="P:regulation of translational fidelity"/>
    <property type="evidence" value="ECO:0007669"/>
    <property type="project" value="InterPro"/>
</dbReference>
<accession>A0A1F5NAM6</accession>
<dbReference type="HAMAP" id="MF_00122">
    <property type="entry name" value="GatC"/>
    <property type="match status" value="1"/>
</dbReference>
<gene>
    <name evidence="1" type="primary">gatC</name>
    <name evidence="2" type="ORF">A3K06_03370</name>
</gene>
<name>A0A1F5NAM6_9BACT</name>
<dbReference type="GO" id="GO:0050566">
    <property type="term" value="F:asparaginyl-tRNA synthase (glutamine-hydrolyzing) activity"/>
    <property type="evidence" value="ECO:0007669"/>
    <property type="project" value="RHEA"/>
</dbReference>
<protein>
    <recommendedName>
        <fullName evidence="1">Aspartyl/glutamyl-tRNA(Asn/Gln) amidotransferase subunit C</fullName>
        <shortName evidence="1">Asp/Glu-ADT subunit C</shortName>
        <ecNumber evidence="1">6.3.5.-</ecNumber>
    </recommendedName>
</protein>
<dbReference type="Pfam" id="PF02686">
    <property type="entry name" value="GatC"/>
    <property type="match status" value="1"/>
</dbReference>
<sequence length="94" mass="10557">MINKNEVQHISELARINLSDGEIEKFRSDLNKVLGYIEVLKSVDTEGVEPLAQVTGLKNVFRDDRAASSDLTEAIIKNAPDQRGRFIRVKGVFE</sequence>
<dbReference type="GO" id="GO:0050567">
    <property type="term" value="F:glutaminyl-tRNA synthase (glutamine-hydrolyzing) activity"/>
    <property type="evidence" value="ECO:0007669"/>
    <property type="project" value="UniProtKB-UniRule"/>
</dbReference>
<keyword evidence="2" id="KW-0808">Transferase</keyword>
<dbReference type="Gene3D" id="1.10.20.60">
    <property type="entry name" value="Glu-tRNAGln amidotransferase C subunit, N-terminal domain"/>
    <property type="match status" value="1"/>
</dbReference>
<dbReference type="GO" id="GO:0005524">
    <property type="term" value="F:ATP binding"/>
    <property type="evidence" value="ECO:0007669"/>
    <property type="project" value="UniProtKB-KW"/>
</dbReference>
<dbReference type="SUPFAM" id="SSF141000">
    <property type="entry name" value="Glu-tRNAGln amidotransferase C subunit"/>
    <property type="match status" value="1"/>
</dbReference>
<dbReference type="NCBIfam" id="TIGR00135">
    <property type="entry name" value="gatC"/>
    <property type="match status" value="1"/>
</dbReference>
<dbReference type="AlphaFoldDB" id="A0A1F5NAM6"/>
<dbReference type="EC" id="6.3.5.-" evidence="1"/>
<evidence type="ECO:0000313" key="3">
    <source>
        <dbReference type="Proteomes" id="UP000176547"/>
    </source>
</evidence>